<dbReference type="InterPro" id="IPR050835">
    <property type="entry name" value="ABC_transporter_sub-D"/>
</dbReference>
<comment type="subcellular location">
    <subcellularLocation>
        <location evidence="1">Cell membrane</location>
        <topology evidence="1">Multi-pass membrane protein</topology>
    </subcellularLocation>
</comment>
<evidence type="ECO:0000256" key="5">
    <source>
        <dbReference type="ARBA" id="ARBA00023136"/>
    </source>
</evidence>
<dbReference type="Gene3D" id="1.20.1560.10">
    <property type="entry name" value="ABC transporter type 1, transmembrane domain"/>
    <property type="match status" value="1"/>
</dbReference>
<feature type="domain" description="ABC transmembrane type-1" evidence="7">
    <location>
        <begin position="48"/>
        <end position="347"/>
    </location>
</feature>
<feature type="transmembrane region" description="Helical" evidence="6">
    <location>
        <begin position="203"/>
        <end position="227"/>
    </location>
</feature>
<evidence type="ECO:0000256" key="2">
    <source>
        <dbReference type="ARBA" id="ARBA00022448"/>
    </source>
</evidence>
<protein>
    <submittedName>
        <fullName evidence="8">ABC transporter ATP-binding protein/permease</fullName>
    </submittedName>
</protein>
<dbReference type="Pfam" id="PF06472">
    <property type="entry name" value="ABC_membrane_2"/>
    <property type="match status" value="1"/>
</dbReference>
<dbReference type="AlphaFoldDB" id="A0AAE3QDD9"/>
<dbReference type="Proteomes" id="UP001161580">
    <property type="component" value="Unassembled WGS sequence"/>
</dbReference>
<dbReference type="PROSITE" id="PS50929">
    <property type="entry name" value="ABC_TM1F"/>
    <property type="match status" value="1"/>
</dbReference>
<sequence length="600" mass="67168">MEYQDTANQSLSELDQSEFDLSFFSRIRMMFSAFWTSRVRMKVILLSAALLTIILATAYAQILLNRWNVPFYDSLERRDINEFFHQLVVFSGIASFLLLLNVAQTWFNQMLALYMREGLTRDLVDHWLKEKRALRLTASGAIGVNPDQRLHEDARNLSESTTGLTIGLVQATVLLASFIGVLWHLSEGFVFHLGGNSFSIPGYMVWAAVLYAGIASLLSQLVGGRLVRLNADRYSKEAELRFSLMRTNENLSAITLAGGEENERRHINVDISRVLAVLRSIAIAQTNLTWVTAGTGWLAVIVPILVAAPVYFAGSLTFGGLMMAVGAFNQVYAALRWYVANFSAIADWKATLIRVTNFRHALLYSNGKAHEHAKIEVMTAPPGVMTLSDVEISTHVNPTASNGGFRLHETDVRIGPGERIMINGDYGVNRRLLFAAFARLWPWGKGKMALPPGTDMLFMAQTIYLPEGTLREVIAYPEDKDAFSSTEISAVLERVGLGRLTSMLDNQARWDRLLDTDDKRCLAFANMLLRKPRWLVLDDVLEGLEPDCQQHLSEVLRELPDTTIIYVGRSEAYVRVVNPRVLHLERLRTGGSAKEPVPAE</sequence>
<evidence type="ECO:0000256" key="4">
    <source>
        <dbReference type="ARBA" id="ARBA00022989"/>
    </source>
</evidence>
<feature type="transmembrane region" description="Helical" evidence="6">
    <location>
        <begin position="43"/>
        <end position="63"/>
    </location>
</feature>
<dbReference type="EMBL" id="JALDYZ010000007">
    <property type="protein sequence ID" value="MDI7923110.1"/>
    <property type="molecule type" value="Genomic_DNA"/>
</dbReference>
<keyword evidence="8" id="KW-0067">ATP-binding</keyword>
<dbReference type="SUPFAM" id="SSF52540">
    <property type="entry name" value="P-loop containing nucleoside triphosphate hydrolases"/>
    <property type="match status" value="1"/>
</dbReference>
<accession>A0AAE3QDD9</accession>
<dbReference type="Gene3D" id="3.40.50.300">
    <property type="entry name" value="P-loop containing nucleotide triphosphate hydrolases"/>
    <property type="match status" value="1"/>
</dbReference>
<dbReference type="PANTHER" id="PTHR11384">
    <property type="entry name" value="ATP-BINDING CASSETTE, SUB-FAMILY D MEMBER"/>
    <property type="match status" value="1"/>
</dbReference>
<dbReference type="InterPro" id="IPR011527">
    <property type="entry name" value="ABC1_TM_dom"/>
</dbReference>
<keyword evidence="5 6" id="KW-0472">Membrane</keyword>
<dbReference type="InterPro" id="IPR027417">
    <property type="entry name" value="P-loop_NTPase"/>
</dbReference>
<dbReference type="GO" id="GO:0005886">
    <property type="term" value="C:plasma membrane"/>
    <property type="evidence" value="ECO:0007669"/>
    <property type="project" value="UniProtKB-SubCell"/>
</dbReference>
<organism evidence="8 9">
    <name type="scientific">Ferirhizobium litorale</name>
    <dbReference type="NCBI Taxonomy" id="2927786"/>
    <lineage>
        <taxon>Bacteria</taxon>
        <taxon>Pseudomonadati</taxon>
        <taxon>Pseudomonadota</taxon>
        <taxon>Alphaproteobacteria</taxon>
        <taxon>Hyphomicrobiales</taxon>
        <taxon>Rhizobiaceae</taxon>
        <taxon>Ferirhizobium</taxon>
    </lineage>
</organism>
<evidence type="ECO:0000313" key="9">
    <source>
        <dbReference type="Proteomes" id="UP001161580"/>
    </source>
</evidence>
<reference evidence="8" key="1">
    <citation type="submission" date="2022-03" db="EMBL/GenBank/DDBJ databases">
        <title>Fererhizobium litorale gen. nov., sp. nov., isolated from sandy sediments of the Sea of Japan seashore.</title>
        <authorList>
            <person name="Romanenko L."/>
            <person name="Kurilenko V."/>
            <person name="Otstavnykh N."/>
            <person name="Svetashev V."/>
            <person name="Tekutyeva L."/>
            <person name="Isaeva M."/>
            <person name="Mikhailov V."/>
        </authorList>
    </citation>
    <scope>NUCLEOTIDE SEQUENCE</scope>
    <source>
        <strain evidence="8">KMM 9576</strain>
    </source>
</reference>
<dbReference type="GO" id="GO:0140359">
    <property type="term" value="F:ABC-type transporter activity"/>
    <property type="evidence" value="ECO:0007669"/>
    <property type="project" value="InterPro"/>
</dbReference>
<evidence type="ECO:0000313" key="8">
    <source>
        <dbReference type="EMBL" id="MDI7923110.1"/>
    </source>
</evidence>
<comment type="caution">
    <text evidence="8">The sequence shown here is derived from an EMBL/GenBank/DDBJ whole genome shotgun (WGS) entry which is preliminary data.</text>
</comment>
<feature type="transmembrane region" description="Helical" evidence="6">
    <location>
        <begin position="288"/>
        <end position="312"/>
    </location>
</feature>
<dbReference type="GO" id="GO:0005524">
    <property type="term" value="F:ATP binding"/>
    <property type="evidence" value="ECO:0007669"/>
    <property type="project" value="UniProtKB-KW"/>
</dbReference>
<dbReference type="InterPro" id="IPR036640">
    <property type="entry name" value="ABC1_TM_sf"/>
</dbReference>
<evidence type="ECO:0000259" key="7">
    <source>
        <dbReference type="PROSITE" id="PS50929"/>
    </source>
</evidence>
<feature type="transmembrane region" description="Helical" evidence="6">
    <location>
        <begin position="164"/>
        <end position="183"/>
    </location>
</feature>
<keyword evidence="2" id="KW-0813">Transport</keyword>
<keyword evidence="3 6" id="KW-0812">Transmembrane</keyword>
<evidence type="ECO:0000256" key="3">
    <source>
        <dbReference type="ARBA" id="ARBA00022692"/>
    </source>
</evidence>
<dbReference type="PANTHER" id="PTHR11384:SF59">
    <property type="entry name" value="LYSOSOMAL COBALAMIN TRANSPORTER ABCD4"/>
    <property type="match status" value="1"/>
</dbReference>
<keyword evidence="8" id="KW-0547">Nucleotide-binding</keyword>
<proteinExistence type="predicted"/>
<keyword evidence="9" id="KW-1185">Reference proteome</keyword>
<dbReference type="RefSeq" id="WP_311789207.1">
    <property type="nucleotide sequence ID" value="NZ_JALDYY010000025.1"/>
</dbReference>
<name>A0AAE3QDD9_9HYPH</name>
<evidence type="ECO:0000256" key="1">
    <source>
        <dbReference type="ARBA" id="ARBA00004651"/>
    </source>
</evidence>
<gene>
    <name evidence="8" type="ORF">MRS75_13580</name>
</gene>
<evidence type="ECO:0000256" key="6">
    <source>
        <dbReference type="SAM" id="Phobius"/>
    </source>
</evidence>
<keyword evidence="4 6" id="KW-1133">Transmembrane helix</keyword>
<feature type="transmembrane region" description="Helical" evidence="6">
    <location>
        <begin position="83"/>
        <end position="107"/>
    </location>
</feature>
<dbReference type="SUPFAM" id="SSF90123">
    <property type="entry name" value="ABC transporter transmembrane region"/>
    <property type="match status" value="1"/>
</dbReference>